<organism evidence="8">
    <name type="scientific">candidate division WS2 bacterium ADurb.Bin280</name>
    <dbReference type="NCBI Taxonomy" id="1852829"/>
    <lineage>
        <taxon>Bacteria</taxon>
        <taxon>candidate division WS2</taxon>
    </lineage>
</organism>
<dbReference type="PIRSF" id="PIRSF000164">
    <property type="entry name" value="DHO_oxidase"/>
    <property type="match status" value="1"/>
</dbReference>
<evidence type="ECO:0000256" key="3">
    <source>
        <dbReference type="ARBA" id="ARBA00022630"/>
    </source>
</evidence>
<dbReference type="Gene3D" id="3.20.20.70">
    <property type="entry name" value="Aldolase class I"/>
    <property type="match status" value="1"/>
</dbReference>
<keyword evidence="3" id="KW-0285">Flavoprotein</keyword>
<dbReference type="InterPro" id="IPR050074">
    <property type="entry name" value="DHO_dehydrogenase"/>
</dbReference>
<protein>
    <submittedName>
        <fullName evidence="8">Dihydroorotate dehydrogenase B (NAD(+)), catalytic subunit</fullName>
        <ecNumber evidence="8">1.3.1.14</ecNumber>
    </submittedName>
</protein>
<dbReference type="AlphaFoldDB" id="A0A1V5SC52"/>
<dbReference type="GO" id="GO:0006207">
    <property type="term" value="P:'de novo' pyrimidine nucleobase biosynthetic process"/>
    <property type="evidence" value="ECO:0007669"/>
    <property type="project" value="InterPro"/>
</dbReference>
<feature type="domain" description="Dihydroorotate dehydrogenase catalytic" evidence="7">
    <location>
        <begin position="46"/>
        <end position="280"/>
    </location>
</feature>
<dbReference type="Pfam" id="PF01180">
    <property type="entry name" value="DHO_dh"/>
    <property type="match status" value="1"/>
</dbReference>
<name>A0A1V5SC52_9BACT</name>
<dbReference type="GO" id="GO:0044205">
    <property type="term" value="P:'de novo' UMP biosynthetic process"/>
    <property type="evidence" value="ECO:0007669"/>
    <property type="project" value="UniProtKB-UniPathway"/>
</dbReference>
<evidence type="ECO:0000256" key="6">
    <source>
        <dbReference type="ARBA" id="ARBA00023002"/>
    </source>
</evidence>
<reference evidence="8" key="1">
    <citation type="submission" date="2017-02" db="EMBL/GenBank/DDBJ databases">
        <title>Delving into the versatile metabolic prowess of the omnipresent phylum Bacteroidetes.</title>
        <authorList>
            <person name="Nobu M.K."/>
            <person name="Mei R."/>
            <person name="Narihiro T."/>
            <person name="Kuroda K."/>
            <person name="Liu W.-T."/>
        </authorList>
    </citation>
    <scope>NUCLEOTIDE SEQUENCE</scope>
    <source>
        <strain evidence="8">ADurb.Bin280</strain>
    </source>
</reference>
<evidence type="ECO:0000256" key="4">
    <source>
        <dbReference type="ARBA" id="ARBA00022643"/>
    </source>
</evidence>
<dbReference type="EMBL" id="MWBO01000064">
    <property type="protein sequence ID" value="OQA51781.1"/>
    <property type="molecule type" value="Genomic_DNA"/>
</dbReference>
<sequence>MKLGDSEIKVVLDSGVLGLDGLGYFPERLAILTGELRPRELAAISKTVTFGPHAGNFRWWKPWESIRYLGNGNYVNTYGLTNPGIVKASKALGRFCSRVDVPIISVALPAPEQAAKLVEAVHSIRPRPRAIELNISCPNVEQAPLDSLVDSVGEIRVATKLPLIIKLGYDQDFISILDRLYFVHDVAHLINSVRFSTVFSGKPSPLKGGGGVSGPIIFEFAVNAVEALRMSDYGKPIIGGGGIDSVDKAKTMLNVGADAIAIGTATHTRPYLPNHIKNVLAS</sequence>
<accession>A0A1V5SC52</accession>
<proteinExistence type="predicted"/>
<dbReference type="InterPro" id="IPR001295">
    <property type="entry name" value="Dihydroorotate_DH_CS"/>
</dbReference>
<evidence type="ECO:0000256" key="1">
    <source>
        <dbReference type="ARBA" id="ARBA00001917"/>
    </source>
</evidence>
<keyword evidence="4" id="KW-0288">FMN</keyword>
<comment type="pathway">
    <text evidence="2">Pyrimidine metabolism; UMP biosynthesis via de novo pathway.</text>
</comment>
<dbReference type="InterPro" id="IPR005720">
    <property type="entry name" value="Dihydroorotate_DH_cat"/>
</dbReference>
<dbReference type="Proteomes" id="UP000485367">
    <property type="component" value="Unassembled WGS sequence"/>
</dbReference>
<dbReference type="GO" id="GO:0004589">
    <property type="term" value="F:dihydroorotate dehydrogenase (NAD+) activity"/>
    <property type="evidence" value="ECO:0007669"/>
    <property type="project" value="UniProtKB-EC"/>
</dbReference>
<evidence type="ECO:0000259" key="7">
    <source>
        <dbReference type="Pfam" id="PF01180"/>
    </source>
</evidence>
<dbReference type="UniPathway" id="UPA00070"/>
<dbReference type="InterPro" id="IPR013785">
    <property type="entry name" value="Aldolase_TIM"/>
</dbReference>
<dbReference type="SUPFAM" id="SSF51395">
    <property type="entry name" value="FMN-linked oxidoreductases"/>
    <property type="match status" value="1"/>
</dbReference>
<dbReference type="InterPro" id="IPR012135">
    <property type="entry name" value="Dihydroorotate_DH_1_2"/>
</dbReference>
<dbReference type="EC" id="1.3.1.14" evidence="8"/>
<evidence type="ECO:0000256" key="2">
    <source>
        <dbReference type="ARBA" id="ARBA00004725"/>
    </source>
</evidence>
<dbReference type="PANTHER" id="PTHR48109:SF1">
    <property type="entry name" value="DIHYDROOROTATE DEHYDROGENASE (FUMARATE)"/>
    <property type="match status" value="1"/>
</dbReference>
<keyword evidence="6 8" id="KW-0560">Oxidoreductase</keyword>
<dbReference type="GO" id="GO:0005737">
    <property type="term" value="C:cytoplasm"/>
    <property type="evidence" value="ECO:0007669"/>
    <property type="project" value="InterPro"/>
</dbReference>
<gene>
    <name evidence="8" type="primary">pyrDB</name>
    <name evidence="8" type="ORF">BWY43_00821</name>
</gene>
<comment type="caution">
    <text evidence="8">The sequence shown here is derived from an EMBL/GenBank/DDBJ whole genome shotgun (WGS) entry which is preliminary data.</text>
</comment>
<evidence type="ECO:0000313" key="8">
    <source>
        <dbReference type="EMBL" id="OQA51781.1"/>
    </source>
</evidence>
<evidence type="ECO:0000256" key="5">
    <source>
        <dbReference type="ARBA" id="ARBA00022975"/>
    </source>
</evidence>
<dbReference type="PANTHER" id="PTHR48109">
    <property type="entry name" value="DIHYDROOROTATE DEHYDROGENASE (QUINONE), MITOCHONDRIAL-RELATED"/>
    <property type="match status" value="1"/>
</dbReference>
<dbReference type="PROSITE" id="PS00912">
    <property type="entry name" value="DHODEHASE_2"/>
    <property type="match status" value="1"/>
</dbReference>
<keyword evidence="5" id="KW-0665">Pyrimidine biosynthesis</keyword>
<comment type="cofactor">
    <cofactor evidence="1">
        <name>FMN</name>
        <dbReference type="ChEBI" id="CHEBI:58210"/>
    </cofactor>
</comment>